<dbReference type="InParanoid" id="D7U5X7"/>
<dbReference type="HOGENOM" id="CLU_2908649_0_0_1"/>
<organism evidence="1 2">
    <name type="scientific">Vitis vinifera</name>
    <name type="common">Grape</name>
    <dbReference type="NCBI Taxonomy" id="29760"/>
    <lineage>
        <taxon>Eukaryota</taxon>
        <taxon>Viridiplantae</taxon>
        <taxon>Streptophyta</taxon>
        <taxon>Embryophyta</taxon>
        <taxon>Tracheophyta</taxon>
        <taxon>Spermatophyta</taxon>
        <taxon>Magnoliopsida</taxon>
        <taxon>eudicotyledons</taxon>
        <taxon>Gunneridae</taxon>
        <taxon>Pentapetalae</taxon>
        <taxon>rosids</taxon>
        <taxon>Vitales</taxon>
        <taxon>Vitaceae</taxon>
        <taxon>Viteae</taxon>
        <taxon>Vitis</taxon>
    </lineage>
</organism>
<keyword evidence="2" id="KW-1185">Reference proteome</keyword>
<reference evidence="2" key="1">
    <citation type="journal article" date="2007" name="Nature">
        <title>The grapevine genome sequence suggests ancestral hexaploidization in major angiosperm phyla.</title>
        <authorList>
            <consortium name="The French-Italian Public Consortium for Grapevine Genome Characterization."/>
            <person name="Jaillon O."/>
            <person name="Aury J.-M."/>
            <person name="Noel B."/>
            <person name="Policriti A."/>
            <person name="Clepet C."/>
            <person name="Casagrande A."/>
            <person name="Choisne N."/>
            <person name="Aubourg S."/>
            <person name="Vitulo N."/>
            <person name="Jubin C."/>
            <person name="Vezzi A."/>
            <person name="Legeai F."/>
            <person name="Hugueney P."/>
            <person name="Dasilva C."/>
            <person name="Horner D."/>
            <person name="Mica E."/>
            <person name="Jublot D."/>
            <person name="Poulain J."/>
            <person name="Bruyere C."/>
            <person name="Billault A."/>
            <person name="Segurens B."/>
            <person name="Gouyvenoux M."/>
            <person name="Ugarte E."/>
            <person name="Cattonaro F."/>
            <person name="Anthouard V."/>
            <person name="Vico V."/>
            <person name="Del Fabbro C."/>
            <person name="Alaux M."/>
            <person name="Di Gaspero G."/>
            <person name="Dumas V."/>
            <person name="Felice N."/>
            <person name="Paillard S."/>
            <person name="Juman I."/>
            <person name="Moroldo M."/>
            <person name="Scalabrin S."/>
            <person name="Canaguier A."/>
            <person name="Le Clainche I."/>
            <person name="Malacrida G."/>
            <person name="Durand E."/>
            <person name="Pesole G."/>
            <person name="Laucou V."/>
            <person name="Chatelet P."/>
            <person name="Merdinoglu D."/>
            <person name="Delledonne M."/>
            <person name="Pezzotti M."/>
            <person name="Lecharny A."/>
            <person name="Scarpelli C."/>
            <person name="Artiguenave F."/>
            <person name="Pe M.E."/>
            <person name="Valle G."/>
            <person name="Morgante M."/>
            <person name="Caboche M."/>
            <person name="Adam-Blondon A.-F."/>
            <person name="Weissenbach J."/>
            <person name="Quetier F."/>
            <person name="Wincker P."/>
        </authorList>
    </citation>
    <scope>NUCLEOTIDE SEQUENCE [LARGE SCALE GENOMIC DNA]</scope>
    <source>
        <strain evidence="2">cv. Pinot noir / PN40024</strain>
    </source>
</reference>
<accession>D7U5X7</accession>
<evidence type="ECO:0000313" key="1">
    <source>
        <dbReference type="EMBL" id="CBI38146.3"/>
    </source>
</evidence>
<sequence length="62" mass="7092">MDERISGLNLNGRKMRTWLGNGTTPRVSGMETRMIKVSKQMRTTDSMLYQLSSLNSTTKIRL</sequence>
<gene>
    <name evidence="1" type="ordered locus">VIT_01s0146g00010</name>
</gene>
<dbReference type="PaxDb" id="29760-VIT_01s0146g00010.t01"/>
<dbReference type="AlphaFoldDB" id="D7U5X7"/>
<name>D7U5X7_VITVI</name>
<evidence type="ECO:0000313" key="2">
    <source>
        <dbReference type="Proteomes" id="UP000009183"/>
    </source>
</evidence>
<dbReference type="Proteomes" id="UP000009183">
    <property type="component" value="Chromosome 1"/>
</dbReference>
<dbReference type="EMBL" id="FN596513">
    <property type="protein sequence ID" value="CBI38146.3"/>
    <property type="molecule type" value="Genomic_DNA"/>
</dbReference>
<protein>
    <submittedName>
        <fullName evidence="1">Uncharacterized protein</fullName>
    </submittedName>
</protein>
<proteinExistence type="predicted"/>